<dbReference type="PANTHER" id="PTHR22572">
    <property type="entry name" value="SUGAR-1-PHOSPHATE GUANYL TRANSFERASE"/>
    <property type="match status" value="1"/>
</dbReference>
<evidence type="ECO:0000313" key="3">
    <source>
        <dbReference type="Proteomes" id="UP000728185"/>
    </source>
</evidence>
<evidence type="ECO:0000313" key="2">
    <source>
        <dbReference type="EMBL" id="KAA0195868.1"/>
    </source>
</evidence>
<name>A0A8E0RXW2_9TREM</name>
<gene>
    <name evidence="2" type="ORF">FBUS_10301</name>
</gene>
<dbReference type="SUPFAM" id="SSF53448">
    <property type="entry name" value="Nucleotide-diphospho-sugar transferases"/>
    <property type="match status" value="1"/>
</dbReference>
<dbReference type="Proteomes" id="UP000728185">
    <property type="component" value="Unassembled WGS sequence"/>
</dbReference>
<evidence type="ECO:0000259" key="1">
    <source>
        <dbReference type="Pfam" id="PF00483"/>
    </source>
</evidence>
<comment type="caution">
    <text evidence="2">The sequence shown here is derived from an EMBL/GenBank/DDBJ whole genome shotgun (WGS) entry which is preliminary data.</text>
</comment>
<protein>
    <submittedName>
        <fullName evidence="2">Mannose-1-phosphate guanyltransferase</fullName>
    </submittedName>
</protein>
<dbReference type="InterPro" id="IPR005835">
    <property type="entry name" value="NTP_transferase_dom"/>
</dbReference>
<dbReference type="EMBL" id="LUCM01003397">
    <property type="protein sequence ID" value="KAA0195868.1"/>
    <property type="molecule type" value="Genomic_DNA"/>
</dbReference>
<dbReference type="AlphaFoldDB" id="A0A8E0RXW2"/>
<accession>A0A8E0RXW2</accession>
<dbReference type="InterPro" id="IPR029044">
    <property type="entry name" value="Nucleotide-diphossugar_trans"/>
</dbReference>
<dbReference type="Gene3D" id="3.90.550.10">
    <property type="entry name" value="Spore Coat Polysaccharide Biosynthesis Protein SpsA, Chain A"/>
    <property type="match status" value="2"/>
</dbReference>
<keyword evidence="3" id="KW-1185">Reference proteome</keyword>
<feature type="domain" description="Nucleotidyl transferase" evidence="1">
    <location>
        <begin position="2"/>
        <end position="45"/>
    </location>
</feature>
<proteinExistence type="predicted"/>
<reference evidence="2" key="1">
    <citation type="submission" date="2019-05" db="EMBL/GenBank/DDBJ databases">
        <title>Annotation for the trematode Fasciolopsis buski.</title>
        <authorList>
            <person name="Choi Y.-J."/>
        </authorList>
    </citation>
    <scope>NUCLEOTIDE SEQUENCE</scope>
    <source>
        <strain evidence="2">HT</strain>
        <tissue evidence="2">Whole worm</tissue>
    </source>
</reference>
<dbReference type="OrthoDB" id="6263111at2759"/>
<dbReference type="Pfam" id="PF00483">
    <property type="entry name" value="NTP_transferase"/>
    <property type="match status" value="1"/>
</dbReference>
<dbReference type="InterPro" id="IPR050486">
    <property type="entry name" value="Mannose-1P_guanyltransferase"/>
</dbReference>
<organism evidence="2 3">
    <name type="scientific">Fasciolopsis buskii</name>
    <dbReference type="NCBI Taxonomy" id="27845"/>
    <lineage>
        <taxon>Eukaryota</taxon>
        <taxon>Metazoa</taxon>
        <taxon>Spiralia</taxon>
        <taxon>Lophotrochozoa</taxon>
        <taxon>Platyhelminthes</taxon>
        <taxon>Trematoda</taxon>
        <taxon>Digenea</taxon>
        <taxon>Plagiorchiida</taxon>
        <taxon>Echinostomata</taxon>
        <taxon>Echinostomatoidea</taxon>
        <taxon>Fasciolidae</taxon>
        <taxon>Fasciolopsis</taxon>
    </lineage>
</organism>
<sequence>MKALILVGGYGTRLRPLTLTHPKPIVEFCNKPMLLHQIEALVELGTRITFSYETEAMGTAGPIALAREWLLNDDSPFFVLNSDIICDFPFRDLIKFHLGHGREGSILVSVSHYCYL</sequence>